<keyword evidence="3 5" id="KW-0418">Kinase</keyword>
<organism evidence="5">
    <name type="scientific">Streptomyces sp. SID7499</name>
    <dbReference type="NCBI Taxonomy" id="2706086"/>
    <lineage>
        <taxon>Bacteria</taxon>
        <taxon>Bacillati</taxon>
        <taxon>Actinomycetota</taxon>
        <taxon>Actinomycetes</taxon>
        <taxon>Kitasatosporales</taxon>
        <taxon>Streptomycetaceae</taxon>
        <taxon>Streptomyces</taxon>
    </lineage>
</organism>
<keyword evidence="4" id="KW-0067">ATP-binding</keyword>
<evidence type="ECO:0000256" key="2">
    <source>
        <dbReference type="ARBA" id="ARBA00022741"/>
    </source>
</evidence>
<dbReference type="EMBL" id="JAAGMN010009519">
    <property type="protein sequence ID" value="NEE22010.1"/>
    <property type="molecule type" value="Genomic_DNA"/>
</dbReference>
<protein>
    <submittedName>
        <fullName evidence="5">Acetate kinase</fullName>
    </submittedName>
</protein>
<dbReference type="GO" id="GO:0016774">
    <property type="term" value="F:phosphotransferase activity, carboxyl group as acceptor"/>
    <property type="evidence" value="ECO:0007669"/>
    <property type="project" value="InterPro"/>
</dbReference>
<gene>
    <name evidence="5" type="ORF">G3M58_88065</name>
</gene>
<dbReference type="InterPro" id="IPR000890">
    <property type="entry name" value="Aliphatic_acid_kin_short-chain"/>
</dbReference>
<reference evidence="5" key="1">
    <citation type="submission" date="2020-01" db="EMBL/GenBank/DDBJ databases">
        <title>Insect and environment-associated Actinomycetes.</title>
        <authorList>
            <person name="Currrie C."/>
            <person name="Chevrette M."/>
            <person name="Carlson C."/>
            <person name="Stubbendieck R."/>
            <person name="Wendt-Pienkowski E."/>
        </authorList>
    </citation>
    <scope>NUCLEOTIDE SEQUENCE</scope>
    <source>
        <strain evidence="5">SID7499</strain>
    </source>
</reference>
<dbReference type="Pfam" id="PF00871">
    <property type="entry name" value="Acetate_kinase"/>
    <property type="match status" value="1"/>
</dbReference>
<dbReference type="SUPFAM" id="SSF53067">
    <property type="entry name" value="Actin-like ATPase domain"/>
    <property type="match status" value="1"/>
</dbReference>
<dbReference type="InterPro" id="IPR043129">
    <property type="entry name" value="ATPase_NBD"/>
</dbReference>
<dbReference type="AlphaFoldDB" id="A0A6G3XWY3"/>
<accession>A0A6G3XWY3</accession>
<keyword evidence="1" id="KW-0808">Transferase</keyword>
<evidence type="ECO:0000256" key="4">
    <source>
        <dbReference type="ARBA" id="ARBA00022840"/>
    </source>
</evidence>
<evidence type="ECO:0000313" key="5">
    <source>
        <dbReference type="EMBL" id="NEE22010.1"/>
    </source>
</evidence>
<dbReference type="GO" id="GO:0016301">
    <property type="term" value="F:kinase activity"/>
    <property type="evidence" value="ECO:0007669"/>
    <property type="project" value="UniProtKB-KW"/>
</dbReference>
<feature type="non-terminal residue" evidence="5">
    <location>
        <position position="71"/>
    </location>
</feature>
<dbReference type="GO" id="GO:0005524">
    <property type="term" value="F:ATP binding"/>
    <property type="evidence" value="ECO:0007669"/>
    <property type="project" value="UniProtKB-KW"/>
</dbReference>
<name>A0A6G3XWY3_9ACTN</name>
<sequence>NSGSSSVKYQLLDMRDRSRLASGLVERIGEETSRLVHTPLTGDGAEPRERTGRIADHDAALKAAAEELAAD</sequence>
<comment type="caution">
    <text evidence="5">The sequence shown here is derived from an EMBL/GenBank/DDBJ whole genome shotgun (WGS) entry which is preliminary data.</text>
</comment>
<dbReference type="Gene3D" id="3.30.420.40">
    <property type="match status" value="1"/>
</dbReference>
<proteinExistence type="predicted"/>
<keyword evidence="2" id="KW-0547">Nucleotide-binding</keyword>
<evidence type="ECO:0000256" key="1">
    <source>
        <dbReference type="ARBA" id="ARBA00022679"/>
    </source>
</evidence>
<feature type="non-terminal residue" evidence="5">
    <location>
        <position position="1"/>
    </location>
</feature>
<evidence type="ECO:0000256" key="3">
    <source>
        <dbReference type="ARBA" id="ARBA00022777"/>
    </source>
</evidence>